<dbReference type="Proteomes" id="UP000005952">
    <property type="component" value="Chromosome"/>
</dbReference>
<accession>N0BAV8</accession>
<sequence length="179" mass="19679">MNADAIKATLPGSVLKLDTPLGTVVPIKFDDNGLMSGDAGQLASYLGSQKDRGRYWLAEDRICYKWFRWFSGEQHCLAIQRDGQRIFWQRDDGETGTATLEEQRKAAPKPPAAGKPPIKYLAQHQHSASPDDASSLAEPVLVKLPTLAVRPPKRAAVLAEEMFKAHLPNASQAPIRSPH</sequence>
<evidence type="ECO:0000313" key="2">
    <source>
        <dbReference type="Proteomes" id="UP000005952"/>
    </source>
</evidence>
<gene>
    <name evidence="1" type="ORF">HYPDE_27903</name>
</gene>
<evidence type="ECO:0000313" key="1">
    <source>
        <dbReference type="EMBL" id="AGK57260.1"/>
    </source>
</evidence>
<protein>
    <submittedName>
        <fullName evidence="1">Uncharacterized protein</fullName>
    </submittedName>
</protein>
<keyword evidence="2" id="KW-1185">Reference proteome</keyword>
<proteinExistence type="predicted"/>
<dbReference type="eggNOG" id="COG4991">
    <property type="taxonomic scope" value="Bacteria"/>
</dbReference>
<name>N0BAV8_9HYPH</name>
<dbReference type="RefSeq" id="WP_015597297.1">
    <property type="nucleotide sequence ID" value="NC_021172.1"/>
</dbReference>
<dbReference type="HOGENOM" id="CLU_099805_0_0_5"/>
<dbReference type="KEGG" id="hdt:HYPDE_27903"/>
<organism evidence="1 2">
    <name type="scientific">Hyphomicrobium denitrificans 1NES1</name>
    <dbReference type="NCBI Taxonomy" id="670307"/>
    <lineage>
        <taxon>Bacteria</taxon>
        <taxon>Pseudomonadati</taxon>
        <taxon>Pseudomonadota</taxon>
        <taxon>Alphaproteobacteria</taxon>
        <taxon>Hyphomicrobiales</taxon>
        <taxon>Hyphomicrobiaceae</taxon>
        <taxon>Hyphomicrobium</taxon>
    </lineage>
</organism>
<reference evidence="1 2" key="1">
    <citation type="journal article" date="2013" name="Genome Announc.">
        <title>Genome sequences for three denitrifying bacterial strains isolated from a uranium- and nitrate-contaminated subsurface environment.</title>
        <authorList>
            <person name="Venkatramanan R."/>
            <person name="Prakash O."/>
            <person name="Woyke T."/>
            <person name="Chain P."/>
            <person name="Goodwin L.A."/>
            <person name="Watson D."/>
            <person name="Brooks S."/>
            <person name="Kostka J.E."/>
            <person name="Green S.J."/>
        </authorList>
    </citation>
    <scope>NUCLEOTIDE SEQUENCE [LARGE SCALE GENOMIC DNA]</scope>
    <source>
        <strain evidence="1 2">1NES1</strain>
    </source>
</reference>
<dbReference type="EMBL" id="CP005587">
    <property type="protein sequence ID" value="AGK57260.1"/>
    <property type="molecule type" value="Genomic_DNA"/>
</dbReference>
<dbReference type="AlphaFoldDB" id="N0BAV8"/>